<keyword evidence="8" id="KW-1185">Reference proteome</keyword>
<keyword evidence="4" id="KW-0804">Transcription</keyword>
<dbReference type="Pfam" id="PF08281">
    <property type="entry name" value="Sigma70_r4_2"/>
    <property type="match status" value="1"/>
</dbReference>
<sequence length="205" mass="23164">MANADLETPEFIERLRAGDRAAFALVVKHYHPRLLGAARTLLQPADAEEAVQDGWIAAHRALPKFEGRSALLTWLTRIVINQARMQLRKGGREVQFDPTEEGATDALAHRFNANGHWQEPPRAWALSGPDALLTRDELQHCLESHITAMPDNQRLALQLRDIQGLDFDDICNIMDVSASNVRVLLHRARARLFQMVDRFQETGEC</sequence>
<dbReference type="CDD" id="cd06171">
    <property type="entry name" value="Sigma70_r4"/>
    <property type="match status" value="1"/>
</dbReference>
<evidence type="ECO:0000259" key="5">
    <source>
        <dbReference type="Pfam" id="PF04542"/>
    </source>
</evidence>
<name>A0ABS0AI70_9GAMM</name>
<dbReference type="InterPro" id="IPR013325">
    <property type="entry name" value="RNA_pol_sigma_r2"/>
</dbReference>
<dbReference type="PANTHER" id="PTHR43133:SF53">
    <property type="entry name" value="ECF RNA POLYMERASE SIGMA-E FACTOR"/>
    <property type="match status" value="1"/>
</dbReference>
<comment type="caution">
    <text evidence="7">The sequence shown here is derived from an EMBL/GenBank/DDBJ whole genome shotgun (WGS) entry which is preliminary data.</text>
</comment>
<dbReference type="RefSeq" id="WP_194856411.1">
    <property type="nucleotide sequence ID" value="NZ_ARXR01000022.1"/>
</dbReference>
<dbReference type="Gene3D" id="1.10.1740.10">
    <property type="match status" value="1"/>
</dbReference>
<dbReference type="InterPro" id="IPR039425">
    <property type="entry name" value="RNA_pol_sigma-70-like"/>
</dbReference>
<feature type="domain" description="RNA polymerase sigma factor 70 region 4 type 2" evidence="6">
    <location>
        <begin position="141"/>
        <end position="192"/>
    </location>
</feature>
<evidence type="ECO:0000313" key="8">
    <source>
        <dbReference type="Proteomes" id="UP000644441"/>
    </source>
</evidence>
<dbReference type="Pfam" id="PF04542">
    <property type="entry name" value="Sigma70_r2"/>
    <property type="match status" value="1"/>
</dbReference>
<dbReference type="InterPro" id="IPR014284">
    <property type="entry name" value="RNA_pol_sigma-70_dom"/>
</dbReference>
<comment type="similarity">
    <text evidence="1">Belongs to the sigma-70 factor family. ECF subfamily.</text>
</comment>
<accession>A0ABS0AI70</accession>
<dbReference type="EMBL" id="ARXR01000022">
    <property type="protein sequence ID" value="MBF5053809.1"/>
    <property type="molecule type" value="Genomic_DNA"/>
</dbReference>
<evidence type="ECO:0000313" key="7">
    <source>
        <dbReference type="EMBL" id="MBF5053809.1"/>
    </source>
</evidence>
<keyword evidence="2" id="KW-0805">Transcription regulation</keyword>
<evidence type="ECO:0000256" key="2">
    <source>
        <dbReference type="ARBA" id="ARBA00023015"/>
    </source>
</evidence>
<dbReference type="InterPro" id="IPR013324">
    <property type="entry name" value="RNA_pol_sigma_r3/r4-like"/>
</dbReference>
<dbReference type="Proteomes" id="UP000644441">
    <property type="component" value="Unassembled WGS sequence"/>
</dbReference>
<evidence type="ECO:0000256" key="4">
    <source>
        <dbReference type="ARBA" id="ARBA00023163"/>
    </source>
</evidence>
<dbReference type="InterPro" id="IPR007627">
    <property type="entry name" value="RNA_pol_sigma70_r2"/>
</dbReference>
<proteinExistence type="inferred from homology"/>
<organism evidence="7 8">
    <name type="scientific">Alloalcanivorax venustensis ISO4</name>
    <dbReference type="NCBI Taxonomy" id="1177184"/>
    <lineage>
        <taxon>Bacteria</taxon>
        <taxon>Pseudomonadati</taxon>
        <taxon>Pseudomonadota</taxon>
        <taxon>Gammaproteobacteria</taxon>
        <taxon>Oceanospirillales</taxon>
        <taxon>Alcanivoracaceae</taxon>
        <taxon>Alloalcanivorax</taxon>
    </lineage>
</organism>
<dbReference type="NCBIfam" id="TIGR02937">
    <property type="entry name" value="sigma70-ECF"/>
    <property type="match status" value="1"/>
</dbReference>
<dbReference type="SUPFAM" id="SSF88946">
    <property type="entry name" value="Sigma2 domain of RNA polymerase sigma factors"/>
    <property type="match status" value="1"/>
</dbReference>
<dbReference type="InterPro" id="IPR036388">
    <property type="entry name" value="WH-like_DNA-bd_sf"/>
</dbReference>
<evidence type="ECO:0000256" key="1">
    <source>
        <dbReference type="ARBA" id="ARBA00010641"/>
    </source>
</evidence>
<dbReference type="SUPFAM" id="SSF88659">
    <property type="entry name" value="Sigma3 and sigma4 domains of RNA polymerase sigma factors"/>
    <property type="match status" value="1"/>
</dbReference>
<reference evidence="7 8" key="1">
    <citation type="submission" date="2012-09" db="EMBL/GenBank/DDBJ databases">
        <title>Genome Sequence of alkane-degrading Bacterium Alcanivorax venustensis ISO4.</title>
        <authorList>
            <person name="Lai Q."/>
            <person name="Shao Z."/>
        </authorList>
    </citation>
    <scope>NUCLEOTIDE SEQUENCE [LARGE SCALE GENOMIC DNA]</scope>
    <source>
        <strain evidence="7 8">ISO4</strain>
    </source>
</reference>
<feature type="domain" description="RNA polymerase sigma-70 region 2" evidence="5">
    <location>
        <begin position="27"/>
        <end position="92"/>
    </location>
</feature>
<dbReference type="PANTHER" id="PTHR43133">
    <property type="entry name" value="RNA POLYMERASE ECF-TYPE SIGMA FACTO"/>
    <property type="match status" value="1"/>
</dbReference>
<protein>
    <submittedName>
        <fullName evidence="7">Rna polymerase sigma-e factor</fullName>
    </submittedName>
</protein>
<dbReference type="Gene3D" id="1.10.10.10">
    <property type="entry name" value="Winged helix-like DNA-binding domain superfamily/Winged helix DNA-binding domain"/>
    <property type="match status" value="1"/>
</dbReference>
<evidence type="ECO:0000259" key="6">
    <source>
        <dbReference type="Pfam" id="PF08281"/>
    </source>
</evidence>
<dbReference type="InterPro" id="IPR013249">
    <property type="entry name" value="RNA_pol_sigma70_r4_t2"/>
</dbReference>
<evidence type="ECO:0000256" key="3">
    <source>
        <dbReference type="ARBA" id="ARBA00023082"/>
    </source>
</evidence>
<keyword evidence="3" id="KW-0731">Sigma factor</keyword>
<gene>
    <name evidence="7" type="ORF">ISO4_02411</name>
</gene>